<feature type="compositionally biased region" description="Polar residues" evidence="5">
    <location>
        <begin position="72"/>
        <end position="92"/>
    </location>
</feature>
<dbReference type="GO" id="GO:0071683">
    <property type="term" value="C:sensory dendrite"/>
    <property type="evidence" value="ECO:0007669"/>
    <property type="project" value="TreeGrafter"/>
</dbReference>
<evidence type="ECO:0000313" key="7">
    <source>
        <dbReference type="Proteomes" id="UP000085678"/>
    </source>
</evidence>
<evidence type="ECO:0000313" key="8">
    <source>
        <dbReference type="RefSeq" id="XP_013390431.1"/>
    </source>
</evidence>
<dbReference type="GO" id="GO:0050954">
    <property type="term" value="P:sensory perception of mechanical stimulus"/>
    <property type="evidence" value="ECO:0007669"/>
    <property type="project" value="TreeGrafter"/>
</dbReference>
<dbReference type="RefSeq" id="XP_013390431.1">
    <property type="nucleotide sequence ID" value="XM_013534977.1"/>
</dbReference>
<feature type="transmembrane region" description="Helical" evidence="6">
    <location>
        <begin position="149"/>
        <end position="177"/>
    </location>
</feature>
<protein>
    <submittedName>
        <fullName evidence="8">Protein SPEC3 isoform X1</fullName>
    </submittedName>
</protein>
<dbReference type="PANTHER" id="PTHR21676">
    <property type="entry name" value="PROTEIN STUM"/>
    <property type="match status" value="1"/>
</dbReference>
<dbReference type="GO" id="GO:0042330">
    <property type="term" value="P:taxis"/>
    <property type="evidence" value="ECO:0007669"/>
    <property type="project" value="TreeGrafter"/>
</dbReference>
<evidence type="ECO:0000256" key="6">
    <source>
        <dbReference type="SAM" id="Phobius"/>
    </source>
</evidence>
<dbReference type="KEGG" id="lak:106158867"/>
<dbReference type="InParanoid" id="A0A1S3HXZ2"/>
<dbReference type="Pfam" id="PF15795">
    <property type="entry name" value="Spec3"/>
    <property type="match status" value="1"/>
</dbReference>
<accession>A0A1S3HXZ2</accession>
<dbReference type="InterPro" id="IPR026673">
    <property type="entry name" value="SPEC3/Stum"/>
</dbReference>
<feature type="region of interest" description="Disordered" evidence="5">
    <location>
        <begin position="190"/>
        <end position="249"/>
    </location>
</feature>
<keyword evidence="7" id="KW-1185">Reference proteome</keyword>
<name>A0A1S3HXZ2_LINAN</name>
<dbReference type="GeneID" id="106158867"/>
<proteinExistence type="predicted"/>
<keyword evidence="4 6" id="KW-0472">Membrane</keyword>
<feature type="compositionally biased region" description="Basic and acidic residues" evidence="5">
    <location>
        <begin position="191"/>
        <end position="203"/>
    </location>
</feature>
<dbReference type="Proteomes" id="UP000085678">
    <property type="component" value="Unplaced"/>
</dbReference>
<dbReference type="GO" id="GO:0016020">
    <property type="term" value="C:membrane"/>
    <property type="evidence" value="ECO:0007669"/>
    <property type="project" value="UniProtKB-SubCell"/>
</dbReference>
<dbReference type="PANTHER" id="PTHR21676:SF6">
    <property type="entry name" value="PROTEIN STUM"/>
    <property type="match status" value="1"/>
</dbReference>
<feature type="region of interest" description="Disordered" evidence="5">
    <location>
        <begin position="1"/>
        <end position="53"/>
    </location>
</feature>
<dbReference type="AlphaFoldDB" id="A0A1S3HXZ2"/>
<keyword evidence="3 6" id="KW-1133">Transmembrane helix</keyword>
<evidence type="ECO:0000256" key="1">
    <source>
        <dbReference type="ARBA" id="ARBA00004141"/>
    </source>
</evidence>
<organism evidence="7 8">
    <name type="scientific">Lingula anatina</name>
    <name type="common">Brachiopod</name>
    <name type="synonym">Lingula unguis</name>
    <dbReference type="NCBI Taxonomy" id="7574"/>
    <lineage>
        <taxon>Eukaryota</taxon>
        <taxon>Metazoa</taxon>
        <taxon>Spiralia</taxon>
        <taxon>Lophotrochozoa</taxon>
        <taxon>Brachiopoda</taxon>
        <taxon>Linguliformea</taxon>
        <taxon>Lingulata</taxon>
        <taxon>Lingulida</taxon>
        <taxon>Linguloidea</taxon>
        <taxon>Lingulidae</taxon>
        <taxon>Lingula</taxon>
    </lineage>
</organism>
<gene>
    <name evidence="8" type="primary">LOC106158867</name>
</gene>
<evidence type="ECO:0000256" key="5">
    <source>
        <dbReference type="SAM" id="MobiDB-lite"/>
    </source>
</evidence>
<keyword evidence="2 6" id="KW-0812">Transmembrane</keyword>
<feature type="transmembrane region" description="Helical" evidence="6">
    <location>
        <begin position="105"/>
        <end position="129"/>
    </location>
</feature>
<dbReference type="OrthoDB" id="361532at2759"/>
<feature type="compositionally biased region" description="Basic residues" evidence="5">
    <location>
        <begin position="24"/>
        <end position="37"/>
    </location>
</feature>
<dbReference type="GO" id="GO:0019230">
    <property type="term" value="P:proprioception"/>
    <property type="evidence" value="ECO:0007669"/>
    <property type="project" value="TreeGrafter"/>
</dbReference>
<feature type="compositionally biased region" description="Polar residues" evidence="5">
    <location>
        <begin position="38"/>
        <end position="48"/>
    </location>
</feature>
<comment type="subcellular location">
    <subcellularLocation>
        <location evidence="1">Membrane</location>
        <topology evidence="1">Multi-pass membrane protein</topology>
    </subcellularLocation>
</comment>
<feature type="region of interest" description="Disordered" evidence="5">
    <location>
        <begin position="72"/>
        <end position="94"/>
    </location>
</feature>
<evidence type="ECO:0000256" key="2">
    <source>
        <dbReference type="ARBA" id="ARBA00022692"/>
    </source>
</evidence>
<reference evidence="8" key="1">
    <citation type="submission" date="2025-08" db="UniProtKB">
        <authorList>
            <consortium name="RefSeq"/>
        </authorList>
    </citation>
    <scope>IDENTIFICATION</scope>
    <source>
        <tissue evidence="8">Gonads</tissue>
    </source>
</reference>
<evidence type="ECO:0000256" key="3">
    <source>
        <dbReference type="ARBA" id="ARBA00022989"/>
    </source>
</evidence>
<evidence type="ECO:0000256" key="4">
    <source>
        <dbReference type="ARBA" id="ARBA00023136"/>
    </source>
</evidence>
<sequence>MQAIYSAASPSPMRRPPHPPSPLPKRHISSSQPHHHGCTNSPSSSPQPSVKGYSRPVMPGYFATASHQPATARGSLTVQQQQQHHTGSSAETNLRDSIPAMSRPVAIACLICNILSPGLGTFISGLTALCCSRPRPEGTAKLQVVWINTWVAVLQCCTTFLLLLGWIWSIIWGIAFISISNEYYYASTDDETGKDSGEKKELQNGETRNIPEATLSPSVTSPARDATAQPSLTVPAADRSRSDGVPRSQTAPIIVLQEAPIIVQPVDKTNTRTIPNFNPNSVRHQRLLRGQSAEQISNYLISPERLEGIVIHGNATMT</sequence>